<dbReference type="Pfam" id="PF17900">
    <property type="entry name" value="Peptidase_M1_N"/>
    <property type="match status" value="1"/>
</dbReference>
<feature type="domain" description="Peptidase M1 membrane alanine aminopeptidase" evidence="12">
    <location>
        <begin position="227"/>
        <end position="425"/>
    </location>
</feature>
<dbReference type="EC" id="3.4.11.2" evidence="4"/>
<dbReference type="PANTHER" id="PTHR11533">
    <property type="entry name" value="PROTEASE M1 ZINC METALLOPROTEASE"/>
    <property type="match status" value="1"/>
</dbReference>
<keyword evidence="7" id="KW-0645">Protease</keyword>
<dbReference type="Proteomes" id="UP001430700">
    <property type="component" value="Unassembled WGS sequence"/>
</dbReference>
<dbReference type="InterPro" id="IPR027268">
    <property type="entry name" value="Peptidase_M4/M1_CTD_sf"/>
</dbReference>
<gene>
    <name evidence="14" type="ORF">LNQ34_19430</name>
</gene>
<keyword evidence="6" id="KW-0031">Aminopeptidase</keyword>
<organism evidence="14 15">
    <name type="scientific">Flavobacterium lipolyticum</name>
    <dbReference type="NCBI Taxonomy" id="2893754"/>
    <lineage>
        <taxon>Bacteria</taxon>
        <taxon>Pseudomonadati</taxon>
        <taxon>Bacteroidota</taxon>
        <taxon>Flavobacteriia</taxon>
        <taxon>Flavobacteriales</taxon>
        <taxon>Flavobacteriaceae</taxon>
        <taxon>Flavobacterium</taxon>
    </lineage>
</organism>
<keyword evidence="8" id="KW-0479">Metal-binding</keyword>
<feature type="domain" description="Aminopeptidase N-like N-terminal" evidence="13">
    <location>
        <begin position="29"/>
        <end position="187"/>
    </location>
</feature>
<dbReference type="InterPro" id="IPR014782">
    <property type="entry name" value="Peptidase_M1_dom"/>
</dbReference>
<dbReference type="Gene3D" id="1.10.390.10">
    <property type="entry name" value="Neutral Protease Domain 2"/>
    <property type="match status" value="1"/>
</dbReference>
<evidence type="ECO:0000256" key="2">
    <source>
        <dbReference type="ARBA" id="ARBA00001947"/>
    </source>
</evidence>
<dbReference type="SUPFAM" id="SSF63737">
    <property type="entry name" value="Leukotriene A4 hydrolase N-terminal domain"/>
    <property type="match status" value="1"/>
</dbReference>
<comment type="cofactor">
    <cofactor evidence="2">
        <name>Zn(2+)</name>
        <dbReference type="ChEBI" id="CHEBI:29105"/>
    </cofactor>
</comment>
<evidence type="ECO:0000256" key="3">
    <source>
        <dbReference type="ARBA" id="ARBA00010136"/>
    </source>
</evidence>
<evidence type="ECO:0000256" key="4">
    <source>
        <dbReference type="ARBA" id="ARBA00012564"/>
    </source>
</evidence>
<dbReference type="RefSeq" id="WP_230000937.1">
    <property type="nucleotide sequence ID" value="NZ_JAJJMN010000002.1"/>
</dbReference>
<dbReference type="InterPro" id="IPR050344">
    <property type="entry name" value="Peptidase_M1_aminopeptidases"/>
</dbReference>
<evidence type="ECO:0000259" key="12">
    <source>
        <dbReference type="Pfam" id="PF01433"/>
    </source>
</evidence>
<evidence type="ECO:0000259" key="13">
    <source>
        <dbReference type="Pfam" id="PF17900"/>
    </source>
</evidence>
<evidence type="ECO:0000313" key="14">
    <source>
        <dbReference type="EMBL" id="MCC9019943.1"/>
    </source>
</evidence>
<dbReference type="EMBL" id="JAJJMN010000002">
    <property type="protein sequence ID" value="MCC9019943.1"/>
    <property type="molecule type" value="Genomic_DNA"/>
</dbReference>
<protein>
    <recommendedName>
        <fullName evidence="5">Aminopeptidase N</fullName>
        <ecNumber evidence="4">3.4.11.2</ecNumber>
    </recommendedName>
</protein>
<accession>A0ABS8M6U6</accession>
<dbReference type="Gene3D" id="2.60.40.1730">
    <property type="entry name" value="tricorn interacting facor f3 domain"/>
    <property type="match status" value="1"/>
</dbReference>
<comment type="caution">
    <text evidence="14">The sequence shown here is derived from an EMBL/GenBank/DDBJ whole genome shotgun (WGS) entry which is preliminary data.</text>
</comment>
<keyword evidence="11" id="KW-0482">Metalloprotease</keyword>
<comment type="similarity">
    <text evidence="3">Belongs to the peptidase M1 family.</text>
</comment>
<dbReference type="Pfam" id="PF01433">
    <property type="entry name" value="Peptidase_M1"/>
    <property type="match status" value="1"/>
</dbReference>
<dbReference type="InterPro" id="IPR045357">
    <property type="entry name" value="Aminopeptidase_N-like_N"/>
</dbReference>
<dbReference type="SUPFAM" id="SSF55486">
    <property type="entry name" value="Metalloproteases ('zincins'), catalytic domain"/>
    <property type="match status" value="1"/>
</dbReference>
<name>A0ABS8M6U6_9FLAO</name>
<evidence type="ECO:0000256" key="1">
    <source>
        <dbReference type="ARBA" id="ARBA00000098"/>
    </source>
</evidence>
<evidence type="ECO:0000256" key="7">
    <source>
        <dbReference type="ARBA" id="ARBA00022670"/>
    </source>
</evidence>
<proteinExistence type="inferred from homology"/>
<evidence type="ECO:0000256" key="6">
    <source>
        <dbReference type="ARBA" id="ARBA00022438"/>
    </source>
</evidence>
<evidence type="ECO:0000256" key="8">
    <source>
        <dbReference type="ARBA" id="ARBA00022723"/>
    </source>
</evidence>
<dbReference type="PRINTS" id="PR00756">
    <property type="entry name" value="ALADIPTASE"/>
</dbReference>
<evidence type="ECO:0000256" key="10">
    <source>
        <dbReference type="ARBA" id="ARBA00022833"/>
    </source>
</evidence>
<comment type="catalytic activity">
    <reaction evidence="1">
        <text>Release of an N-terminal amino acid, Xaa-|-Yaa- from a peptide, amide or arylamide. Xaa is preferably Ala, but may be most amino acids including Pro (slow action). When a terminal hydrophobic residue is followed by a prolyl residue, the two may be released as an intact Xaa-Pro dipeptide.</text>
        <dbReference type="EC" id="3.4.11.2"/>
    </reaction>
</comment>
<dbReference type="PANTHER" id="PTHR11533:SF174">
    <property type="entry name" value="PUROMYCIN-SENSITIVE AMINOPEPTIDASE-RELATED"/>
    <property type="match status" value="1"/>
</dbReference>
<dbReference type="InterPro" id="IPR001930">
    <property type="entry name" value="Peptidase_M1"/>
</dbReference>
<evidence type="ECO:0000256" key="5">
    <source>
        <dbReference type="ARBA" id="ARBA00015611"/>
    </source>
</evidence>
<sequence>MKYTLLFFTAFTFAQQTQFVDFKTVSGQLTVNAVEKTISGTVDYQFEILKPIDTIRIDAKNMAFSNVQIDNREAVFISTDKELKIVGNFQKGENHLTFQYSAKPKQALYFVNMDNSEVQIWTQGQGRYTSNWFPSFDDVNEKVVFRLGVTYDSAYQVISNGILENKKINANQTQWQYKMEKPMSSYLLMLAIGKYDKKELKAKSRIPLEYYLENKDADRFEPTYRYSKRIFDFLEKEIGVKYPWEIYREIPVRDFLYAGMENTTSTLFATRYVVDSIGFEDRNYTNVDAHELAHHWFGDLITAESSTHHWLQEGFATYFAALAEREIYGDDFFYSKLYDTAQQIKFASRTDSIPVLNAKASSLTFYEKGAWALFALHESIGDKAFKKAIKSYLKKYAYQTVNTQNFFDEIKKVSDFDLDKFQKTWLESIVFDTATANTLLSKNKSIQVRLEVDKLKKTALAEKEVFLSKTLDSDIYYSVKEAIVNQLENEKYESKRALLLQALKTNELQVRQAVAASLTKIPEDFRVEYESLLDDKSYQTQEVALYWLWRNFPEHRTRYLDKSKNWIGFNDYNLRTLWLSLALSTPNYTNDSEVLISELIAFSSAKYEATTRQNALEKLIAFKIINDAVLTNLVSATTHHMWQFSKFGRDTIRLLLKNTDLRASFERILTNLNPDEQFQLKRLLAEEVKK</sequence>
<dbReference type="InterPro" id="IPR042097">
    <property type="entry name" value="Aminopeptidase_N-like_N_sf"/>
</dbReference>
<dbReference type="CDD" id="cd09603">
    <property type="entry name" value="M1_APN_like"/>
    <property type="match status" value="1"/>
</dbReference>
<keyword evidence="10" id="KW-0862">Zinc</keyword>
<evidence type="ECO:0000313" key="15">
    <source>
        <dbReference type="Proteomes" id="UP001430700"/>
    </source>
</evidence>
<keyword evidence="15" id="KW-1185">Reference proteome</keyword>
<evidence type="ECO:0000256" key="9">
    <source>
        <dbReference type="ARBA" id="ARBA00022801"/>
    </source>
</evidence>
<keyword evidence="9" id="KW-0378">Hydrolase</keyword>
<evidence type="ECO:0000256" key="11">
    <source>
        <dbReference type="ARBA" id="ARBA00023049"/>
    </source>
</evidence>
<reference evidence="14" key="1">
    <citation type="submission" date="2021-11" db="EMBL/GenBank/DDBJ databases">
        <title>Description of novel Flavobacterium species.</title>
        <authorList>
            <person name="Saticioglu I.B."/>
            <person name="Ay H."/>
            <person name="Altun S."/>
            <person name="Duman M."/>
        </authorList>
    </citation>
    <scope>NUCLEOTIDE SEQUENCE</scope>
    <source>
        <strain evidence="14">F-126</strain>
    </source>
</reference>